<keyword evidence="4" id="KW-0456">Lyase</keyword>
<dbReference type="InterPro" id="IPR011057">
    <property type="entry name" value="Mss4-like_sf"/>
</dbReference>
<protein>
    <recommendedName>
        <fullName evidence="5">CENP-V/GFA domain-containing protein</fullName>
    </recommendedName>
</protein>
<evidence type="ECO:0000256" key="2">
    <source>
        <dbReference type="ARBA" id="ARBA00022723"/>
    </source>
</evidence>
<dbReference type="AlphaFoldDB" id="A0A0P0NXH9"/>
<dbReference type="STRING" id="69395.AQ619_03245"/>
<dbReference type="Gene3D" id="3.90.1590.10">
    <property type="entry name" value="glutathione-dependent formaldehyde- activating enzyme (gfa)"/>
    <property type="match status" value="1"/>
</dbReference>
<dbReference type="EMBL" id="CP013002">
    <property type="protein sequence ID" value="ALL12446.1"/>
    <property type="molecule type" value="Genomic_DNA"/>
</dbReference>
<dbReference type="RefSeq" id="WP_062144174.1">
    <property type="nucleotide sequence ID" value="NZ_CP013002.1"/>
</dbReference>
<dbReference type="PROSITE" id="PS51891">
    <property type="entry name" value="CENP_V_GFA"/>
    <property type="match status" value="1"/>
</dbReference>
<reference evidence="6 7" key="1">
    <citation type="submission" date="2015-10" db="EMBL/GenBank/DDBJ databases">
        <title>Conservation of the essential genome among Caulobacter and Brevundimonas species.</title>
        <authorList>
            <person name="Scott D."/>
            <person name="Ely B."/>
        </authorList>
    </citation>
    <scope>NUCLEOTIDE SEQUENCE [LARGE SCALE GENOMIC DNA]</scope>
    <source>
        <strain evidence="6 7">CB4</strain>
    </source>
</reference>
<evidence type="ECO:0000259" key="5">
    <source>
        <dbReference type="PROSITE" id="PS51891"/>
    </source>
</evidence>
<dbReference type="PANTHER" id="PTHR33337:SF40">
    <property type="entry name" value="CENP-V_GFA DOMAIN-CONTAINING PROTEIN-RELATED"/>
    <property type="match status" value="1"/>
</dbReference>
<keyword evidence="7" id="KW-1185">Reference proteome</keyword>
<evidence type="ECO:0000313" key="6">
    <source>
        <dbReference type="EMBL" id="ALL12446.1"/>
    </source>
</evidence>
<feature type="domain" description="CENP-V/GFA" evidence="5">
    <location>
        <begin position="4"/>
        <end position="120"/>
    </location>
</feature>
<proteinExistence type="inferred from homology"/>
<dbReference type="PANTHER" id="PTHR33337">
    <property type="entry name" value="GFA DOMAIN-CONTAINING PROTEIN"/>
    <property type="match status" value="1"/>
</dbReference>
<comment type="similarity">
    <text evidence="1">Belongs to the Gfa family.</text>
</comment>
<evidence type="ECO:0000256" key="1">
    <source>
        <dbReference type="ARBA" id="ARBA00005495"/>
    </source>
</evidence>
<dbReference type="SUPFAM" id="SSF51316">
    <property type="entry name" value="Mss4-like"/>
    <property type="match status" value="1"/>
</dbReference>
<dbReference type="OrthoDB" id="7186766at2"/>
<organism evidence="6 7">
    <name type="scientific">Caulobacter henricii</name>
    <dbReference type="NCBI Taxonomy" id="69395"/>
    <lineage>
        <taxon>Bacteria</taxon>
        <taxon>Pseudomonadati</taxon>
        <taxon>Pseudomonadota</taxon>
        <taxon>Alphaproteobacteria</taxon>
        <taxon>Caulobacterales</taxon>
        <taxon>Caulobacteraceae</taxon>
        <taxon>Caulobacter</taxon>
    </lineage>
</organism>
<name>A0A0P0NXH9_9CAUL</name>
<evidence type="ECO:0000256" key="3">
    <source>
        <dbReference type="ARBA" id="ARBA00022833"/>
    </source>
</evidence>
<gene>
    <name evidence="6" type="ORF">AQ619_03245</name>
</gene>
<dbReference type="Pfam" id="PF04828">
    <property type="entry name" value="GFA"/>
    <property type="match status" value="1"/>
</dbReference>
<dbReference type="KEGG" id="chq:AQ619_03245"/>
<keyword evidence="3" id="KW-0862">Zinc</keyword>
<dbReference type="GO" id="GO:0046872">
    <property type="term" value="F:metal ion binding"/>
    <property type="evidence" value="ECO:0007669"/>
    <property type="project" value="UniProtKB-KW"/>
</dbReference>
<sequence>MTLKTGGCLCGAIRYEIDAEFMGVAVCHCRDCQYASGGGPNFIAMAPRDSVRFVEGTPRQYDRPGGSGANVGRVFCPDCGTPLLSDIGAPFLAVKLGGLDESADLKPGVRIWTRSAPAWHVIDPATPGFPESPPF</sequence>
<evidence type="ECO:0000313" key="7">
    <source>
        <dbReference type="Proteomes" id="UP000056905"/>
    </source>
</evidence>
<keyword evidence="2" id="KW-0479">Metal-binding</keyword>
<evidence type="ECO:0000256" key="4">
    <source>
        <dbReference type="ARBA" id="ARBA00023239"/>
    </source>
</evidence>
<accession>A0A0P0NXH9</accession>
<dbReference type="GO" id="GO:0016846">
    <property type="term" value="F:carbon-sulfur lyase activity"/>
    <property type="evidence" value="ECO:0007669"/>
    <property type="project" value="InterPro"/>
</dbReference>
<dbReference type="Proteomes" id="UP000056905">
    <property type="component" value="Chromosome"/>
</dbReference>
<dbReference type="InterPro" id="IPR006913">
    <property type="entry name" value="CENP-V/GFA"/>
</dbReference>